<evidence type="ECO:0000313" key="1">
    <source>
        <dbReference type="EMBL" id="MBA4632552.1"/>
    </source>
</evidence>
<reference evidence="1" key="1">
    <citation type="journal article" date="2013" name="J. Plant Res.">
        <title>Effect of fungi and light on seed germination of three Opuntia species from semiarid lands of central Mexico.</title>
        <authorList>
            <person name="Delgado-Sanchez P."/>
            <person name="Jimenez-Bremont J.F."/>
            <person name="Guerrero-Gonzalez Mde L."/>
            <person name="Flores J."/>
        </authorList>
    </citation>
    <scope>NUCLEOTIDE SEQUENCE</scope>
    <source>
        <tissue evidence="1">Cladode</tissue>
    </source>
</reference>
<sequence>MIQQSFSPIMLPQLHPQSCLVLLLLLLQFLLLPLLLLDLYQIVASKHSLELLGPISKPAFPCMHPEEVWLHGMDQLQPTQMEVAFQLPCTGKDIMVPQVLFRHISSLCCDLLRVCQCYHPCNHHHCSN</sequence>
<proteinExistence type="predicted"/>
<organism evidence="1">
    <name type="scientific">Opuntia streptacantha</name>
    <name type="common">Prickly pear cactus</name>
    <name type="synonym">Opuntia cardona</name>
    <dbReference type="NCBI Taxonomy" id="393608"/>
    <lineage>
        <taxon>Eukaryota</taxon>
        <taxon>Viridiplantae</taxon>
        <taxon>Streptophyta</taxon>
        <taxon>Embryophyta</taxon>
        <taxon>Tracheophyta</taxon>
        <taxon>Spermatophyta</taxon>
        <taxon>Magnoliopsida</taxon>
        <taxon>eudicotyledons</taxon>
        <taxon>Gunneridae</taxon>
        <taxon>Pentapetalae</taxon>
        <taxon>Caryophyllales</taxon>
        <taxon>Cactineae</taxon>
        <taxon>Cactaceae</taxon>
        <taxon>Opuntioideae</taxon>
        <taxon>Opuntia</taxon>
    </lineage>
</organism>
<name>A0A7C8Z289_OPUST</name>
<accession>A0A7C8Z289</accession>
<reference evidence="1" key="2">
    <citation type="submission" date="2020-07" db="EMBL/GenBank/DDBJ databases">
        <authorList>
            <person name="Vera ALvarez R."/>
            <person name="Arias-Moreno D.M."/>
            <person name="Jimenez-Jacinto V."/>
            <person name="Jimenez-Bremont J.F."/>
            <person name="Swaminathan K."/>
            <person name="Moose S.P."/>
            <person name="Guerrero-Gonzalez M.L."/>
            <person name="Marino-Ramirez L."/>
            <person name="Landsman D."/>
            <person name="Rodriguez-Kessler M."/>
            <person name="Delgado-Sanchez P."/>
        </authorList>
    </citation>
    <scope>NUCLEOTIDE SEQUENCE</scope>
    <source>
        <tissue evidence="1">Cladode</tissue>
    </source>
</reference>
<protein>
    <submittedName>
        <fullName evidence="1">Uncharacterized protein</fullName>
    </submittedName>
</protein>
<dbReference type="AlphaFoldDB" id="A0A7C8Z289"/>
<dbReference type="EMBL" id="GISG01083177">
    <property type="protein sequence ID" value="MBA4632552.1"/>
    <property type="molecule type" value="Transcribed_RNA"/>
</dbReference>